<evidence type="ECO:0000256" key="1">
    <source>
        <dbReference type="SAM" id="MobiDB-lite"/>
    </source>
</evidence>
<name>A0A084QZ65_STAC4</name>
<evidence type="ECO:0000313" key="2">
    <source>
        <dbReference type="EMBL" id="KFA69250.1"/>
    </source>
</evidence>
<dbReference type="EMBL" id="KL659593">
    <property type="protein sequence ID" value="KFA69250.1"/>
    <property type="molecule type" value="Genomic_DNA"/>
</dbReference>
<feature type="region of interest" description="Disordered" evidence="1">
    <location>
        <begin position="1"/>
        <end position="25"/>
    </location>
</feature>
<dbReference type="AlphaFoldDB" id="A0A084QZ65"/>
<dbReference type="InParanoid" id="A0A084QZ65"/>
<protein>
    <submittedName>
        <fullName evidence="2">Uncharacterized protein</fullName>
    </submittedName>
</protein>
<gene>
    <name evidence="2" type="ORF">S40285_10767</name>
</gene>
<proteinExistence type="predicted"/>
<organism evidence="2 3">
    <name type="scientific">Stachybotrys chlorohalonatus (strain IBT 40285)</name>
    <dbReference type="NCBI Taxonomy" id="1283841"/>
    <lineage>
        <taxon>Eukaryota</taxon>
        <taxon>Fungi</taxon>
        <taxon>Dikarya</taxon>
        <taxon>Ascomycota</taxon>
        <taxon>Pezizomycotina</taxon>
        <taxon>Sordariomycetes</taxon>
        <taxon>Hypocreomycetidae</taxon>
        <taxon>Hypocreales</taxon>
        <taxon>Stachybotryaceae</taxon>
        <taxon>Stachybotrys</taxon>
    </lineage>
</organism>
<feature type="compositionally biased region" description="Acidic residues" evidence="1">
    <location>
        <begin position="113"/>
        <end position="122"/>
    </location>
</feature>
<feature type="region of interest" description="Disordered" evidence="1">
    <location>
        <begin position="103"/>
        <end position="135"/>
    </location>
</feature>
<accession>A0A084QZ65</accession>
<keyword evidence="3" id="KW-1185">Reference proteome</keyword>
<evidence type="ECO:0000313" key="3">
    <source>
        <dbReference type="Proteomes" id="UP000028524"/>
    </source>
</evidence>
<sequence length="135" mass="15881">MPVKLKKSYGIRSNRHQSNDDNDAEYDSLEDEYKMRLMHWFGKKHQKKASGSWSWTRQHAVIDPDDPIFEDEPRIPKVKLYACDSGQPSDPDDDDIITLRLSQLTSGTPRIPEDDEYEDVIPDDNKWETEYDYDD</sequence>
<feature type="compositionally biased region" description="Basic residues" evidence="1">
    <location>
        <begin position="1"/>
        <end position="15"/>
    </location>
</feature>
<dbReference type="Proteomes" id="UP000028524">
    <property type="component" value="Unassembled WGS sequence"/>
</dbReference>
<dbReference type="HOGENOM" id="CLU_1887124_0_0_1"/>
<reference evidence="2 3" key="1">
    <citation type="journal article" date="2014" name="BMC Genomics">
        <title>Comparative genome sequencing reveals chemotype-specific gene clusters in the toxigenic black mold Stachybotrys.</title>
        <authorList>
            <person name="Semeiks J."/>
            <person name="Borek D."/>
            <person name="Otwinowski Z."/>
            <person name="Grishin N.V."/>
        </authorList>
    </citation>
    <scope>NUCLEOTIDE SEQUENCE [LARGE SCALE GENOMIC DNA]</scope>
    <source>
        <strain evidence="2 3">IBT 40285</strain>
    </source>
</reference>